<name>A0A0A9CZU3_ARUDO</name>
<sequence length="69" mass="7886">MYLEYRSEVTSSKGTGDSLDFSTQANGCCYFYIIVSCSFLHKSTHPRKMQVQGIVIDYLCQTADFARWS</sequence>
<proteinExistence type="predicted"/>
<reference evidence="1" key="2">
    <citation type="journal article" date="2015" name="Data Brief">
        <title>Shoot transcriptome of the giant reed, Arundo donax.</title>
        <authorList>
            <person name="Barrero R.A."/>
            <person name="Guerrero F.D."/>
            <person name="Moolhuijzen P."/>
            <person name="Goolsby J.A."/>
            <person name="Tidwell J."/>
            <person name="Bellgard S.E."/>
            <person name="Bellgard M.I."/>
        </authorList>
    </citation>
    <scope>NUCLEOTIDE SEQUENCE</scope>
    <source>
        <tissue evidence="1">Shoot tissue taken approximately 20 cm above the soil surface</tissue>
    </source>
</reference>
<organism evidence="1">
    <name type="scientific">Arundo donax</name>
    <name type="common">Giant reed</name>
    <name type="synonym">Donax arundinaceus</name>
    <dbReference type="NCBI Taxonomy" id="35708"/>
    <lineage>
        <taxon>Eukaryota</taxon>
        <taxon>Viridiplantae</taxon>
        <taxon>Streptophyta</taxon>
        <taxon>Embryophyta</taxon>
        <taxon>Tracheophyta</taxon>
        <taxon>Spermatophyta</taxon>
        <taxon>Magnoliopsida</taxon>
        <taxon>Liliopsida</taxon>
        <taxon>Poales</taxon>
        <taxon>Poaceae</taxon>
        <taxon>PACMAD clade</taxon>
        <taxon>Arundinoideae</taxon>
        <taxon>Arundineae</taxon>
        <taxon>Arundo</taxon>
    </lineage>
</organism>
<reference evidence="1" key="1">
    <citation type="submission" date="2014-09" db="EMBL/GenBank/DDBJ databases">
        <authorList>
            <person name="Magalhaes I.L.F."/>
            <person name="Oliveira U."/>
            <person name="Santos F.R."/>
            <person name="Vidigal T.H.D.A."/>
            <person name="Brescovit A.D."/>
            <person name="Santos A.J."/>
        </authorList>
    </citation>
    <scope>NUCLEOTIDE SEQUENCE</scope>
    <source>
        <tissue evidence="1">Shoot tissue taken approximately 20 cm above the soil surface</tissue>
    </source>
</reference>
<protein>
    <submittedName>
        <fullName evidence="1">Uncharacterized protein</fullName>
    </submittedName>
</protein>
<accession>A0A0A9CZU3</accession>
<dbReference type="AlphaFoldDB" id="A0A0A9CZU3"/>
<dbReference type="EMBL" id="GBRH01216046">
    <property type="protein sequence ID" value="JAD81849.1"/>
    <property type="molecule type" value="Transcribed_RNA"/>
</dbReference>
<evidence type="ECO:0000313" key="1">
    <source>
        <dbReference type="EMBL" id="JAD81849.1"/>
    </source>
</evidence>